<dbReference type="OrthoDB" id="3581671at2"/>
<dbReference type="EMBL" id="BJVJ01000111">
    <property type="protein sequence ID" value="GEL26778.1"/>
    <property type="molecule type" value="Genomic_DNA"/>
</dbReference>
<dbReference type="RefSeq" id="WP_147115446.1">
    <property type="nucleotide sequence ID" value="NZ_BJVJ01000111.1"/>
</dbReference>
<keyword evidence="2" id="KW-1185">Reference proteome</keyword>
<reference evidence="1 2" key="1">
    <citation type="submission" date="2019-07" db="EMBL/GenBank/DDBJ databases">
        <title>Whole genome shotgun sequence of Pseudonocardia sulfidoxydans NBRC 16205.</title>
        <authorList>
            <person name="Hosoyama A."/>
            <person name="Uohara A."/>
            <person name="Ohji S."/>
            <person name="Ichikawa N."/>
        </authorList>
    </citation>
    <scope>NUCLEOTIDE SEQUENCE [LARGE SCALE GENOMIC DNA]</scope>
    <source>
        <strain evidence="1 2">NBRC 16205</strain>
    </source>
</reference>
<name>A0A511DUK4_9PSEU</name>
<gene>
    <name evidence="1" type="ORF">PSU4_57320</name>
</gene>
<evidence type="ECO:0000313" key="2">
    <source>
        <dbReference type="Proteomes" id="UP000321685"/>
    </source>
</evidence>
<evidence type="ECO:0000313" key="1">
    <source>
        <dbReference type="EMBL" id="GEL26778.1"/>
    </source>
</evidence>
<dbReference type="Proteomes" id="UP000321685">
    <property type="component" value="Unassembled WGS sequence"/>
</dbReference>
<organism evidence="1 2">
    <name type="scientific">Pseudonocardia sulfidoxydans NBRC 16205</name>
    <dbReference type="NCBI Taxonomy" id="1223511"/>
    <lineage>
        <taxon>Bacteria</taxon>
        <taxon>Bacillati</taxon>
        <taxon>Actinomycetota</taxon>
        <taxon>Actinomycetes</taxon>
        <taxon>Pseudonocardiales</taxon>
        <taxon>Pseudonocardiaceae</taxon>
        <taxon>Pseudonocardia</taxon>
    </lineage>
</organism>
<evidence type="ECO:0008006" key="3">
    <source>
        <dbReference type="Google" id="ProtNLM"/>
    </source>
</evidence>
<comment type="caution">
    <text evidence="1">The sequence shown here is derived from an EMBL/GenBank/DDBJ whole genome shotgun (WGS) entry which is preliminary data.</text>
</comment>
<proteinExistence type="predicted"/>
<dbReference type="AlphaFoldDB" id="A0A511DUK4"/>
<protein>
    <recommendedName>
        <fullName evidence="3">DUF2742 domain-containing protein</fullName>
    </recommendedName>
</protein>
<sequence length="134" mass="14326">MTTTDHLTSATTGRSSWLCERDVEAVAEYLDPWITAATARGDVEVPLLGTKEWVDAGTEAKLAAVAVFVIGCLVERDPIVIAARLAAEVATLRASRMAAARQASHAISAAGDWSAVARRIVQRGNGNELTRRPR</sequence>
<accession>A0A511DUK4</accession>